<accession>A0ABV4J1I6</accession>
<feature type="transmembrane region" description="Helical" evidence="6">
    <location>
        <begin position="364"/>
        <end position="387"/>
    </location>
</feature>
<dbReference type="NCBIfam" id="TIGR01197">
    <property type="entry name" value="nramp"/>
    <property type="match status" value="1"/>
</dbReference>
<evidence type="ECO:0000313" key="7">
    <source>
        <dbReference type="EMBL" id="MEZ3179441.1"/>
    </source>
</evidence>
<feature type="transmembrane region" description="Helical" evidence="6">
    <location>
        <begin position="61"/>
        <end position="84"/>
    </location>
</feature>
<organism evidence="7 8">
    <name type="scientific">Streptomyces pimonensis</name>
    <dbReference type="NCBI Taxonomy" id="2860288"/>
    <lineage>
        <taxon>Bacteria</taxon>
        <taxon>Bacillati</taxon>
        <taxon>Actinomycetota</taxon>
        <taxon>Actinomycetes</taxon>
        <taxon>Kitasatosporales</taxon>
        <taxon>Streptomycetaceae</taxon>
        <taxon>Streptomyces</taxon>
    </lineage>
</organism>
<protein>
    <submittedName>
        <fullName evidence="7">Nramp family divalent metal transporter</fullName>
    </submittedName>
</protein>
<dbReference type="InterPro" id="IPR001046">
    <property type="entry name" value="NRAMP_fam"/>
</dbReference>
<dbReference type="Proteomes" id="UP001567537">
    <property type="component" value="Unassembled WGS sequence"/>
</dbReference>
<dbReference type="Pfam" id="PF01566">
    <property type="entry name" value="Nramp"/>
    <property type="match status" value="1"/>
</dbReference>
<keyword evidence="2" id="KW-0813">Transport</keyword>
<proteinExistence type="predicted"/>
<sequence>MADALETRAATAASPAEVVRRPTVPPRWLKWTAVFGPAFVVSMAYVDPGNFATNTAAGARYGYLLLWVIAAANVVAMFVQYLSCKLGTATGRSMPELCRERCPRTVNAFLWLQAEAVAIATDLAELIGGAIALNLLFGVPLLPGVLITAAIALLLLLLAPQGRHRFETVLAGLLLVILAGFLYQAWQAGPTADAATGLVPRFDGGDSLLLATGIIGATVMPHVVYLHSALTRHHSRHDGQARVRRTALRRGRREIVVALAFAGAANMAMLVVAAAAFQHATAGVDTLHDAHAGLRAALGPGVATAFALALLASGLASSSVGTYAGQIIMEGFLRRRIPLALRRAATLVPAMGLLLAGLEPTRALVLSQVALSFGIPFALIPLIYFTSRRSLMGPLVNRPLTTVLATLAAALISGLNLFLLAQPLLT</sequence>
<gene>
    <name evidence="7" type="ORF">KYY02_12290</name>
</gene>
<feature type="transmembrane region" description="Helical" evidence="6">
    <location>
        <begin position="399"/>
        <end position="421"/>
    </location>
</feature>
<dbReference type="RefSeq" id="WP_371237984.1">
    <property type="nucleotide sequence ID" value="NZ_JAHWZY010000010.1"/>
</dbReference>
<comment type="caution">
    <text evidence="7">The sequence shown here is derived from an EMBL/GenBank/DDBJ whole genome shotgun (WGS) entry which is preliminary data.</text>
</comment>
<evidence type="ECO:0000256" key="6">
    <source>
        <dbReference type="SAM" id="Phobius"/>
    </source>
</evidence>
<keyword evidence="4 6" id="KW-1133">Transmembrane helix</keyword>
<feature type="transmembrane region" description="Helical" evidence="6">
    <location>
        <begin position="130"/>
        <end position="157"/>
    </location>
</feature>
<evidence type="ECO:0000313" key="8">
    <source>
        <dbReference type="Proteomes" id="UP001567537"/>
    </source>
</evidence>
<dbReference type="PANTHER" id="PTHR11706:SF33">
    <property type="entry name" value="NATURAL RESISTANCE-ASSOCIATED MACROPHAGE PROTEIN 2"/>
    <property type="match status" value="1"/>
</dbReference>
<reference evidence="7 8" key="1">
    <citation type="journal article" date="2021" name="Res Sq">
        <title>Streptomyces Pimoensis sp. nov., Isolated From the Taklimakan Desert in Xinjiang, China.</title>
        <authorList>
            <person name="Zhang P."/>
            <person name="Luo X."/>
            <person name="Luo X."/>
            <person name="Liu Z."/>
            <person name="Xia Z."/>
            <person name="Wan C."/>
            <person name="zhang L."/>
        </authorList>
    </citation>
    <scope>NUCLEOTIDE SEQUENCE [LARGE SCALE GENOMIC DNA]</scope>
    <source>
        <strain evidence="7 8">TRM75549</strain>
    </source>
</reference>
<evidence type="ECO:0000256" key="2">
    <source>
        <dbReference type="ARBA" id="ARBA00022448"/>
    </source>
</evidence>
<feature type="transmembrane region" description="Helical" evidence="6">
    <location>
        <begin position="339"/>
        <end position="358"/>
    </location>
</feature>
<evidence type="ECO:0000256" key="5">
    <source>
        <dbReference type="ARBA" id="ARBA00023136"/>
    </source>
</evidence>
<comment type="subcellular location">
    <subcellularLocation>
        <location evidence="1">Membrane</location>
        <topology evidence="1">Multi-pass membrane protein</topology>
    </subcellularLocation>
</comment>
<evidence type="ECO:0000256" key="3">
    <source>
        <dbReference type="ARBA" id="ARBA00022692"/>
    </source>
</evidence>
<dbReference type="EMBL" id="JAHWZY010000010">
    <property type="protein sequence ID" value="MEZ3179441.1"/>
    <property type="molecule type" value="Genomic_DNA"/>
</dbReference>
<dbReference type="NCBIfam" id="NF037982">
    <property type="entry name" value="Nramp_1"/>
    <property type="match status" value="1"/>
</dbReference>
<keyword evidence="3 6" id="KW-0812">Transmembrane</keyword>
<evidence type="ECO:0000256" key="1">
    <source>
        <dbReference type="ARBA" id="ARBA00004141"/>
    </source>
</evidence>
<feature type="transmembrane region" description="Helical" evidence="6">
    <location>
        <begin position="255"/>
        <end position="277"/>
    </location>
</feature>
<evidence type="ECO:0000256" key="4">
    <source>
        <dbReference type="ARBA" id="ARBA00022989"/>
    </source>
</evidence>
<feature type="transmembrane region" description="Helical" evidence="6">
    <location>
        <begin position="297"/>
        <end position="318"/>
    </location>
</feature>
<feature type="transmembrane region" description="Helical" evidence="6">
    <location>
        <begin position="208"/>
        <end position="226"/>
    </location>
</feature>
<keyword evidence="5 6" id="KW-0472">Membrane</keyword>
<dbReference type="NCBIfam" id="NF001923">
    <property type="entry name" value="PRK00701.1"/>
    <property type="match status" value="1"/>
</dbReference>
<name>A0ABV4J1I6_9ACTN</name>
<dbReference type="PANTHER" id="PTHR11706">
    <property type="entry name" value="SOLUTE CARRIER PROTEIN FAMILY 11 MEMBER"/>
    <property type="match status" value="1"/>
</dbReference>
<feature type="transmembrane region" description="Helical" evidence="6">
    <location>
        <begin position="169"/>
        <end position="188"/>
    </location>
</feature>
<keyword evidence="8" id="KW-1185">Reference proteome</keyword>
<dbReference type="PRINTS" id="PR00447">
    <property type="entry name" value="NATRESASSCMP"/>
</dbReference>